<organism evidence="1">
    <name type="scientific">Fagus sylvatica</name>
    <name type="common">Beechnut</name>
    <dbReference type="NCBI Taxonomy" id="28930"/>
    <lineage>
        <taxon>Eukaryota</taxon>
        <taxon>Viridiplantae</taxon>
        <taxon>Streptophyta</taxon>
        <taxon>Embryophyta</taxon>
        <taxon>Tracheophyta</taxon>
        <taxon>Spermatophyta</taxon>
        <taxon>Magnoliopsida</taxon>
        <taxon>eudicotyledons</taxon>
        <taxon>Gunneridae</taxon>
        <taxon>Pentapetalae</taxon>
        <taxon>rosids</taxon>
        <taxon>fabids</taxon>
        <taxon>Fagales</taxon>
        <taxon>Fagaceae</taxon>
        <taxon>Fagus</taxon>
    </lineage>
</organism>
<name>A0A2N9FDG6_FAGSY</name>
<evidence type="ECO:0008006" key="2">
    <source>
        <dbReference type="Google" id="ProtNLM"/>
    </source>
</evidence>
<sequence length="227" mass="26588">MQSFAYIKERVWSKLQGWKECLLSQAGQEVLLKAMVQAVPPYSMSFFHVPDCLCYDLEGLMRRFWWSHGDDKRKICWVWRLQHEKHSLFYKVFQAKFFLTSTILDAKENSWGSYAWRSILWARKVICSGLWWRIGDGSQVKIWGDKWLTDPHLPKLISPCPTQLVDCNVSRIIDSITKSWNIDEIKSFLLPFEAKAIQCIPLSFQGARDTMIWYASQDGAFSVRSAY</sequence>
<protein>
    <recommendedName>
        <fullName evidence="2">Reverse transcriptase zinc-binding domain-containing protein</fullName>
    </recommendedName>
</protein>
<evidence type="ECO:0000313" key="1">
    <source>
        <dbReference type="EMBL" id="SPC85168.1"/>
    </source>
</evidence>
<dbReference type="PANTHER" id="PTHR33116">
    <property type="entry name" value="REVERSE TRANSCRIPTASE ZINC-BINDING DOMAIN-CONTAINING PROTEIN-RELATED-RELATED"/>
    <property type="match status" value="1"/>
</dbReference>
<dbReference type="PANTHER" id="PTHR33116:SF86">
    <property type="entry name" value="REVERSE TRANSCRIPTASE DOMAIN-CONTAINING PROTEIN"/>
    <property type="match status" value="1"/>
</dbReference>
<proteinExistence type="predicted"/>
<dbReference type="AlphaFoldDB" id="A0A2N9FDG6"/>
<accession>A0A2N9FDG6</accession>
<dbReference type="EMBL" id="OIVN01000763">
    <property type="protein sequence ID" value="SPC85168.1"/>
    <property type="molecule type" value="Genomic_DNA"/>
</dbReference>
<reference evidence="1" key="1">
    <citation type="submission" date="2018-02" db="EMBL/GenBank/DDBJ databases">
        <authorList>
            <person name="Cohen D.B."/>
            <person name="Kent A.D."/>
        </authorList>
    </citation>
    <scope>NUCLEOTIDE SEQUENCE</scope>
</reference>
<gene>
    <name evidence="1" type="ORF">FSB_LOCUS13050</name>
</gene>